<dbReference type="PROSITE" id="PS50878">
    <property type="entry name" value="RT_POL"/>
    <property type="match status" value="1"/>
</dbReference>
<comment type="caution">
    <text evidence="2">The sequence shown here is derived from an EMBL/GenBank/DDBJ whole genome shotgun (WGS) entry which is preliminary data.</text>
</comment>
<name>A0A7J0EA48_9ERIC</name>
<protein>
    <recommendedName>
        <fullName evidence="1">Reverse transcriptase domain-containing protein</fullName>
    </recommendedName>
</protein>
<dbReference type="PANTHER" id="PTHR33116">
    <property type="entry name" value="REVERSE TRANSCRIPTASE ZINC-BINDING DOMAIN-CONTAINING PROTEIN-RELATED-RELATED"/>
    <property type="match status" value="1"/>
</dbReference>
<dbReference type="PANTHER" id="PTHR33116:SF78">
    <property type="entry name" value="OS12G0587133 PROTEIN"/>
    <property type="match status" value="1"/>
</dbReference>
<accession>A0A7J0EA48</accession>
<reference evidence="2 3" key="1">
    <citation type="submission" date="2019-07" db="EMBL/GenBank/DDBJ databases">
        <title>De Novo Assembly of kiwifruit Actinidia rufa.</title>
        <authorList>
            <person name="Sugita-Konishi S."/>
            <person name="Sato K."/>
            <person name="Mori E."/>
            <person name="Abe Y."/>
            <person name="Kisaki G."/>
            <person name="Hamano K."/>
            <person name="Suezawa K."/>
            <person name="Otani M."/>
            <person name="Fukuda T."/>
            <person name="Manabe T."/>
            <person name="Gomi K."/>
            <person name="Tabuchi M."/>
            <person name="Akimitsu K."/>
            <person name="Kataoka I."/>
        </authorList>
    </citation>
    <scope>NUCLEOTIDE SEQUENCE [LARGE SCALE GENOMIC DNA]</scope>
    <source>
        <strain evidence="3">cv. Fuchu</strain>
    </source>
</reference>
<proteinExistence type="predicted"/>
<gene>
    <name evidence="2" type="ORF">Acr_03g0001450</name>
</gene>
<sequence length="277" mass="31245">MFADDTLIFCKANSGELACLREILLCFQAVFGLKINLEKSELIQVGVGVNLRSLVAMLGCNAGSLPTTYLGLPLGSSYKSKYVRGAVANRFERRLASWRRQYLSKGGKGTLIKSILSNMPTYFLSLFTIPKSIASRLEKLIRDFLWKGSENTTGINLVAWKEICLPKKGGRLGIRDLVLFNKVLLGKWIWRLALGENKLWSRVIKRKYGTVRGAWRSKDVVHVGRVLWRFRGNFHPKYPISWGMATGSSFGMMNGVAICPFGIGFRSYLPWPPTRMR</sequence>
<dbReference type="InterPro" id="IPR000477">
    <property type="entry name" value="RT_dom"/>
</dbReference>
<keyword evidence="3" id="KW-1185">Reference proteome</keyword>
<dbReference type="AlphaFoldDB" id="A0A7J0EA48"/>
<evidence type="ECO:0000313" key="2">
    <source>
        <dbReference type="EMBL" id="GFY83371.1"/>
    </source>
</evidence>
<feature type="domain" description="Reverse transcriptase" evidence="1">
    <location>
        <begin position="1"/>
        <end position="74"/>
    </location>
</feature>
<dbReference type="OrthoDB" id="1932527at2759"/>
<evidence type="ECO:0000313" key="3">
    <source>
        <dbReference type="Proteomes" id="UP000585474"/>
    </source>
</evidence>
<dbReference type="EMBL" id="BJWL01000003">
    <property type="protein sequence ID" value="GFY83371.1"/>
    <property type="molecule type" value="Genomic_DNA"/>
</dbReference>
<dbReference type="Proteomes" id="UP000585474">
    <property type="component" value="Unassembled WGS sequence"/>
</dbReference>
<organism evidence="2 3">
    <name type="scientific">Actinidia rufa</name>
    <dbReference type="NCBI Taxonomy" id="165716"/>
    <lineage>
        <taxon>Eukaryota</taxon>
        <taxon>Viridiplantae</taxon>
        <taxon>Streptophyta</taxon>
        <taxon>Embryophyta</taxon>
        <taxon>Tracheophyta</taxon>
        <taxon>Spermatophyta</taxon>
        <taxon>Magnoliopsida</taxon>
        <taxon>eudicotyledons</taxon>
        <taxon>Gunneridae</taxon>
        <taxon>Pentapetalae</taxon>
        <taxon>asterids</taxon>
        <taxon>Ericales</taxon>
        <taxon>Actinidiaceae</taxon>
        <taxon>Actinidia</taxon>
    </lineage>
</organism>
<evidence type="ECO:0000259" key="1">
    <source>
        <dbReference type="PROSITE" id="PS50878"/>
    </source>
</evidence>